<dbReference type="Proteomes" id="UP000298663">
    <property type="component" value="Chromosome X"/>
</dbReference>
<accession>A0A4U8UJL7</accession>
<sequence>MKTLDVHLHIKNKPVFQRVHRIAPRQMSQNKKQQISIAMPLQLRCKTIAPIASESYNISTSKRPHKWKFLPMLCK</sequence>
<proteinExistence type="predicted"/>
<reference evidence="1 2" key="1">
    <citation type="journal article" date="2015" name="Genome Biol.">
        <title>Comparative genomics of Steinernema reveals deeply conserved gene regulatory networks.</title>
        <authorList>
            <person name="Dillman A.R."/>
            <person name="Macchietto M."/>
            <person name="Porter C.F."/>
            <person name="Rogers A."/>
            <person name="Williams B."/>
            <person name="Antoshechkin I."/>
            <person name="Lee M.M."/>
            <person name="Goodwin Z."/>
            <person name="Lu X."/>
            <person name="Lewis E.E."/>
            <person name="Goodrich-Blair H."/>
            <person name="Stock S.P."/>
            <person name="Adams B.J."/>
            <person name="Sternberg P.W."/>
            <person name="Mortazavi A."/>
        </authorList>
    </citation>
    <scope>NUCLEOTIDE SEQUENCE [LARGE SCALE GENOMIC DNA]</scope>
    <source>
        <strain evidence="1 2">ALL</strain>
    </source>
</reference>
<organism evidence="1 2">
    <name type="scientific">Steinernema carpocapsae</name>
    <name type="common">Entomopathogenic nematode</name>
    <dbReference type="NCBI Taxonomy" id="34508"/>
    <lineage>
        <taxon>Eukaryota</taxon>
        <taxon>Metazoa</taxon>
        <taxon>Ecdysozoa</taxon>
        <taxon>Nematoda</taxon>
        <taxon>Chromadorea</taxon>
        <taxon>Rhabditida</taxon>
        <taxon>Tylenchina</taxon>
        <taxon>Panagrolaimomorpha</taxon>
        <taxon>Strongyloidoidea</taxon>
        <taxon>Steinernematidae</taxon>
        <taxon>Steinernema</taxon>
    </lineage>
</organism>
<reference evidence="1 2" key="2">
    <citation type="journal article" date="2019" name="G3 (Bethesda)">
        <title>Hybrid Assembly of the Genome of the Entomopathogenic Nematode Steinernema carpocapsae Identifies the X-Chromosome.</title>
        <authorList>
            <person name="Serra L."/>
            <person name="Macchietto M."/>
            <person name="Macias-Munoz A."/>
            <person name="McGill C.J."/>
            <person name="Rodriguez I.M."/>
            <person name="Rodriguez B."/>
            <person name="Murad R."/>
            <person name="Mortazavi A."/>
        </authorList>
    </citation>
    <scope>NUCLEOTIDE SEQUENCE [LARGE SCALE GENOMIC DNA]</scope>
    <source>
        <strain evidence="1 2">ALL</strain>
    </source>
</reference>
<name>A0A4U8UJL7_STECR</name>
<protein>
    <submittedName>
        <fullName evidence="1">Uncharacterized protein</fullName>
    </submittedName>
</protein>
<dbReference type="AlphaFoldDB" id="A0A4U8UJL7"/>
<keyword evidence="2" id="KW-1185">Reference proteome</keyword>
<comment type="caution">
    <text evidence="1">The sequence shown here is derived from an EMBL/GenBank/DDBJ whole genome shotgun (WGS) entry which is preliminary data.</text>
</comment>
<evidence type="ECO:0000313" key="2">
    <source>
        <dbReference type="Proteomes" id="UP000298663"/>
    </source>
</evidence>
<evidence type="ECO:0000313" key="1">
    <source>
        <dbReference type="EMBL" id="TMS32347.1"/>
    </source>
</evidence>
<dbReference type="EMBL" id="CM016762">
    <property type="protein sequence ID" value="TMS32347.1"/>
    <property type="molecule type" value="Genomic_DNA"/>
</dbReference>
<dbReference type="EMBL" id="AZBU02000001">
    <property type="protein sequence ID" value="TMS32347.1"/>
    <property type="molecule type" value="Genomic_DNA"/>
</dbReference>
<gene>
    <name evidence="1" type="ORF">L596_000199</name>
</gene>